<comment type="similarity">
    <text evidence="1">Belongs to the membrane fusion protein (MFP) (TC 8.A.1) family.</text>
</comment>
<dbReference type="InterPro" id="IPR058647">
    <property type="entry name" value="BSH_CzcB-like"/>
</dbReference>
<evidence type="ECO:0000313" key="8">
    <source>
        <dbReference type="Proteomes" id="UP001595724"/>
    </source>
</evidence>
<dbReference type="Pfam" id="PF25954">
    <property type="entry name" value="Beta-barrel_RND_2"/>
    <property type="match status" value="1"/>
</dbReference>
<sequence length="381" mass="39511">MDKNTVFSGVTKALLAGVLVAGVAALGGCKDDGEGTAQAKAPGAEKAADAIPVEVSKASHRAVAASYTGTGALEARAESQVVAKTSGIAMAVFAEEGQHVKAGQVLVRLDADRARLQAAQSEAQVRKLEANYKRAGQLASQQMVSANDLDQLKYDLANARAVNNMANLELSYTSVVAPISGTIASRSIKPGNFVQINTPIFRIVDDSRLELTLNVPEREIATLKAGQPVQLQVDALPGQSFDGTVDRVAPVVDSGSGTFRVICAFSGGGALQPGMFGRIKIDYDQRANALVIPRIALLDDQGTPAVYVVRGGKAARVPIKTGYTDGEWTEVRSGLKPGDAVVTAGKVALRDGSAVQVIGEPAKKPGSKPVAKAAAGTEARQ</sequence>
<dbReference type="EMBL" id="JBHRYF010000001">
    <property type="protein sequence ID" value="MFC3659513.1"/>
    <property type="molecule type" value="Genomic_DNA"/>
</dbReference>
<name>A0ABV7US45_9GAMM</name>
<organism evidence="7 8">
    <name type="scientific">Luteimonas notoginsengisoli</name>
    <dbReference type="NCBI Taxonomy" id="1578200"/>
    <lineage>
        <taxon>Bacteria</taxon>
        <taxon>Pseudomonadati</taxon>
        <taxon>Pseudomonadota</taxon>
        <taxon>Gammaproteobacteria</taxon>
        <taxon>Lysobacterales</taxon>
        <taxon>Lysobacteraceae</taxon>
        <taxon>Luteimonas</taxon>
    </lineage>
</organism>
<dbReference type="RefSeq" id="WP_386707020.1">
    <property type="nucleotide sequence ID" value="NZ_JBHRYF010000001.1"/>
</dbReference>
<evidence type="ECO:0000256" key="3">
    <source>
        <dbReference type="SAM" id="MobiDB-lite"/>
    </source>
</evidence>
<dbReference type="Gene3D" id="2.40.420.20">
    <property type="match status" value="1"/>
</dbReference>
<dbReference type="Gene3D" id="1.10.287.470">
    <property type="entry name" value="Helix hairpin bin"/>
    <property type="match status" value="1"/>
</dbReference>
<keyword evidence="8" id="KW-1185">Reference proteome</keyword>
<evidence type="ECO:0000256" key="2">
    <source>
        <dbReference type="SAM" id="Coils"/>
    </source>
</evidence>
<feature type="coiled-coil region" evidence="2">
    <location>
        <begin position="111"/>
        <end position="138"/>
    </location>
</feature>
<reference evidence="8" key="1">
    <citation type="journal article" date="2019" name="Int. J. Syst. Evol. Microbiol.">
        <title>The Global Catalogue of Microorganisms (GCM) 10K type strain sequencing project: providing services to taxonomists for standard genome sequencing and annotation.</title>
        <authorList>
            <consortium name="The Broad Institute Genomics Platform"/>
            <consortium name="The Broad Institute Genome Sequencing Center for Infectious Disease"/>
            <person name="Wu L."/>
            <person name="Ma J."/>
        </authorList>
    </citation>
    <scope>NUCLEOTIDE SEQUENCE [LARGE SCALE GENOMIC DNA]</scope>
    <source>
        <strain evidence="8">KCTC 42211</strain>
    </source>
</reference>
<accession>A0ABV7US45</accession>
<dbReference type="InterPro" id="IPR058792">
    <property type="entry name" value="Beta-barrel_RND_2"/>
</dbReference>
<dbReference type="SUPFAM" id="SSF111369">
    <property type="entry name" value="HlyD-like secretion proteins"/>
    <property type="match status" value="1"/>
</dbReference>
<evidence type="ECO:0000313" key="7">
    <source>
        <dbReference type="EMBL" id="MFC3659513.1"/>
    </source>
</evidence>
<dbReference type="InterPro" id="IPR006143">
    <property type="entry name" value="RND_pump_MFP"/>
</dbReference>
<keyword evidence="2" id="KW-0175">Coiled coil</keyword>
<feature type="domain" description="CusB-like beta-barrel" evidence="4">
    <location>
        <begin position="212"/>
        <end position="281"/>
    </location>
</feature>
<feature type="domain" description="CzcB-like barrel-sandwich hybrid" evidence="5">
    <location>
        <begin position="79"/>
        <end position="205"/>
    </location>
</feature>
<dbReference type="PANTHER" id="PTHR30469:SF38">
    <property type="entry name" value="HLYD FAMILY SECRETION PROTEIN"/>
    <property type="match status" value="1"/>
</dbReference>
<gene>
    <name evidence="7" type="ORF">ACFOM9_05385</name>
</gene>
<evidence type="ECO:0000259" key="4">
    <source>
        <dbReference type="Pfam" id="PF25954"/>
    </source>
</evidence>
<dbReference type="Proteomes" id="UP001595724">
    <property type="component" value="Unassembled WGS sequence"/>
</dbReference>
<dbReference type="Pfam" id="PF25973">
    <property type="entry name" value="BSH_CzcB"/>
    <property type="match status" value="1"/>
</dbReference>
<dbReference type="Pfam" id="PF25989">
    <property type="entry name" value="YknX_C"/>
    <property type="match status" value="1"/>
</dbReference>
<dbReference type="NCBIfam" id="TIGR01730">
    <property type="entry name" value="RND_mfp"/>
    <property type="match status" value="1"/>
</dbReference>
<feature type="domain" description="YknX-like C-terminal permuted SH3-like" evidence="6">
    <location>
        <begin position="289"/>
        <end position="357"/>
    </location>
</feature>
<comment type="caution">
    <text evidence="7">The sequence shown here is derived from an EMBL/GenBank/DDBJ whole genome shotgun (WGS) entry which is preliminary data.</text>
</comment>
<dbReference type="PANTHER" id="PTHR30469">
    <property type="entry name" value="MULTIDRUG RESISTANCE PROTEIN MDTA"/>
    <property type="match status" value="1"/>
</dbReference>
<evidence type="ECO:0000259" key="6">
    <source>
        <dbReference type="Pfam" id="PF25989"/>
    </source>
</evidence>
<evidence type="ECO:0000259" key="5">
    <source>
        <dbReference type="Pfam" id="PF25973"/>
    </source>
</evidence>
<dbReference type="InterPro" id="IPR058637">
    <property type="entry name" value="YknX-like_C"/>
</dbReference>
<dbReference type="Gene3D" id="2.40.50.100">
    <property type="match status" value="1"/>
</dbReference>
<proteinExistence type="inferred from homology"/>
<dbReference type="PROSITE" id="PS51257">
    <property type="entry name" value="PROKAR_LIPOPROTEIN"/>
    <property type="match status" value="1"/>
</dbReference>
<dbReference type="Gene3D" id="2.40.30.170">
    <property type="match status" value="1"/>
</dbReference>
<protein>
    <submittedName>
        <fullName evidence="7">Efflux RND transporter periplasmic adaptor subunit</fullName>
    </submittedName>
</protein>
<feature type="region of interest" description="Disordered" evidence="3">
    <location>
        <begin position="359"/>
        <end position="381"/>
    </location>
</feature>
<evidence type="ECO:0000256" key="1">
    <source>
        <dbReference type="ARBA" id="ARBA00009477"/>
    </source>
</evidence>